<feature type="transmembrane region" description="Helical" evidence="1">
    <location>
        <begin position="21"/>
        <end position="40"/>
    </location>
</feature>
<dbReference type="KEGG" id="dmi:Desmer_3371"/>
<dbReference type="InterPro" id="IPR036465">
    <property type="entry name" value="vWFA_dom_sf"/>
</dbReference>
<dbReference type="RefSeq" id="WP_014904146.1">
    <property type="nucleotide sequence ID" value="NC_018515.1"/>
</dbReference>
<dbReference type="InterPro" id="IPR002881">
    <property type="entry name" value="DUF58"/>
</dbReference>
<dbReference type="Gene3D" id="3.40.50.410">
    <property type="entry name" value="von Willebrand factor, type A domain"/>
    <property type="match status" value="1"/>
</dbReference>
<dbReference type="eggNOG" id="COG1721">
    <property type="taxonomic scope" value="Bacteria"/>
</dbReference>
<dbReference type="AlphaFoldDB" id="J7ITP6"/>
<accession>J7ITP6</accession>
<organism evidence="3 4">
    <name type="scientific">Desulfosporosinus meridiei (strain ATCC BAA-275 / DSM 13257 / KCTC 12902 / NCIMB 13706 / S10)</name>
    <dbReference type="NCBI Taxonomy" id="768704"/>
    <lineage>
        <taxon>Bacteria</taxon>
        <taxon>Bacillati</taxon>
        <taxon>Bacillota</taxon>
        <taxon>Clostridia</taxon>
        <taxon>Eubacteriales</taxon>
        <taxon>Desulfitobacteriaceae</taxon>
        <taxon>Desulfosporosinus</taxon>
    </lineage>
</organism>
<keyword evidence="4" id="KW-1185">Reference proteome</keyword>
<feature type="domain" description="DUF58" evidence="2">
    <location>
        <begin position="212"/>
        <end position="385"/>
    </location>
</feature>
<name>J7ITP6_DESMD</name>
<evidence type="ECO:0000313" key="3">
    <source>
        <dbReference type="EMBL" id="AFQ45237.1"/>
    </source>
</evidence>
<dbReference type="SUPFAM" id="SSF53300">
    <property type="entry name" value="vWA-like"/>
    <property type="match status" value="1"/>
</dbReference>
<dbReference type="Pfam" id="PF01882">
    <property type="entry name" value="DUF58"/>
    <property type="match status" value="1"/>
</dbReference>
<dbReference type="PANTHER" id="PTHR33608:SF3">
    <property type="entry name" value="SLR2013 PROTEIN"/>
    <property type="match status" value="1"/>
</dbReference>
<keyword evidence="1" id="KW-0472">Membrane</keyword>
<keyword evidence="1" id="KW-0812">Transmembrane</keyword>
<dbReference type="STRING" id="768704.Desmer_3371"/>
<dbReference type="Proteomes" id="UP000005262">
    <property type="component" value="Chromosome"/>
</dbReference>
<reference evidence="4" key="2">
    <citation type="submission" date="2012-08" db="EMBL/GenBank/DDBJ databases">
        <title>Finished genome of Desulfosporosinus meridiei DSM 13257.</title>
        <authorList>
            <person name="Huntemann M."/>
            <person name="Wei C.-L."/>
            <person name="Han J."/>
            <person name="Detter J.C."/>
            <person name="Han C."/>
            <person name="Davenport K."/>
            <person name="Daligault H."/>
            <person name="Erkkila T."/>
            <person name="Gu W."/>
            <person name="Munk A.C.C."/>
            <person name="Teshima H."/>
            <person name="Xu Y."/>
            <person name="Chain P."/>
            <person name="Tapia R."/>
            <person name="Chen A."/>
            <person name="Krypides N."/>
            <person name="Mavromatis K."/>
            <person name="Markowitz V."/>
            <person name="Szeto E."/>
            <person name="Ivanova N."/>
            <person name="Mikhailova N."/>
            <person name="Ovchinnikova G."/>
            <person name="Pagani I."/>
            <person name="Pati A."/>
            <person name="Goodwin L."/>
            <person name="Peters L."/>
            <person name="Pitluck S."/>
            <person name="Woyke T."/>
            <person name="Pester M."/>
            <person name="Spring S."/>
            <person name="Ollivier B."/>
            <person name="Rattei T."/>
            <person name="Klenk H.-P."/>
            <person name="Wagner M."/>
            <person name="Loy A."/>
        </authorList>
    </citation>
    <scope>NUCLEOTIDE SEQUENCE [LARGE SCALE GENOMIC DNA]</scope>
    <source>
        <strain evidence="4">ATCC BAA-275 / DSM 13257 / NCIMB 13706 / S10</strain>
    </source>
</reference>
<dbReference type="PANTHER" id="PTHR33608">
    <property type="entry name" value="BLL2464 PROTEIN"/>
    <property type="match status" value="1"/>
</dbReference>
<keyword evidence="1" id="KW-1133">Transmembrane helix</keyword>
<protein>
    <recommendedName>
        <fullName evidence="2">DUF58 domain-containing protein</fullName>
    </recommendedName>
</protein>
<proteinExistence type="predicted"/>
<dbReference type="EMBL" id="CP003629">
    <property type="protein sequence ID" value="AFQ45237.1"/>
    <property type="molecule type" value="Genomic_DNA"/>
</dbReference>
<dbReference type="HOGENOM" id="CLU_048408_0_0_9"/>
<evidence type="ECO:0000259" key="2">
    <source>
        <dbReference type="Pfam" id="PF01882"/>
    </source>
</evidence>
<evidence type="ECO:0000313" key="4">
    <source>
        <dbReference type="Proteomes" id="UP000005262"/>
    </source>
</evidence>
<sequence length="452" mass="51105">MIKLSKTLWTRHLFRDKGILPTRKLIGLVLVCALPISLAAYRGLGWIAFLGLNSLLVLASLLDLWLLPRRSQLVCVRIAKADLERGQEFAVALQLANNSKSAIKFRLIDNLPPSFLNPFPLIGEIPSGQTLELSYASQALIRGDYVLDKVFFRLTANLALWEKQVVFPAITKVRVIPDLSQVRGGLATAQKSLVDHGSKAKRNRIGSGEFTQIRTYMPGDDPRKINWRQTAKLSELMTNIYEPEHGKYITILLDCGRTMGVELSQGNKLERAFEAALSVAAVALKQGDYVSVLAFSNVIKAYVPPGKGIAYLRTILQEVYTLQVDPVESNYAQAFQHLETVQKRQGFLLLFSDLDPFLLEETPPFYLQRVRRKHHFLLLGIHDPMVAKWLRTEPHTTQRAMIKSIAQKEVLYKKRSLRRWGRMGIQMLDVPEEQLAAQAVSHYIDIINRGIL</sequence>
<gene>
    <name evidence="3" type="ordered locus">Desmer_3371</name>
</gene>
<reference evidence="3 4" key="1">
    <citation type="journal article" date="2012" name="J. Bacteriol.">
        <title>Complete genome sequences of Desulfosporosinus orientis DSM765T, Desulfosporosinus youngiae DSM17734T, Desulfosporosinus meridiei DSM13257T, and Desulfosporosinus acidiphilus DSM22704T.</title>
        <authorList>
            <person name="Pester M."/>
            <person name="Brambilla E."/>
            <person name="Alazard D."/>
            <person name="Rattei T."/>
            <person name="Weinmaier T."/>
            <person name="Han J."/>
            <person name="Lucas S."/>
            <person name="Lapidus A."/>
            <person name="Cheng J.F."/>
            <person name="Goodwin L."/>
            <person name="Pitluck S."/>
            <person name="Peters L."/>
            <person name="Ovchinnikova G."/>
            <person name="Teshima H."/>
            <person name="Detter J.C."/>
            <person name="Han C.S."/>
            <person name="Tapia R."/>
            <person name="Land M.L."/>
            <person name="Hauser L."/>
            <person name="Kyrpides N.C."/>
            <person name="Ivanova N.N."/>
            <person name="Pagani I."/>
            <person name="Huntmann M."/>
            <person name="Wei C.L."/>
            <person name="Davenport K.W."/>
            <person name="Daligault H."/>
            <person name="Chain P.S."/>
            <person name="Chen A."/>
            <person name="Mavromatis K."/>
            <person name="Markowitz V."/>
            <person name="Szeto E."/>
            <person name="Mikhailova N."/>
            <person name="Pati A."/>
            <person name="Wagner M."/>
            <person name="Woyke T."/>
            <person name="Ollivier B."/>
            <person name="Klenk H.P."/>
            <person name="Spring S."/>
            <person name="Loy A."/>
        </authorList>
    </citation>
    <scope>NUCLEOTIDE SEQUENCE [LARGE SCALE GENOMIC DNA]</scope>
    <source>
        <strain evidence="4">ATCC BAA-275 / DSM 13257 / NCIMB 13706 / S10</strain>
    </source>
</reference>
<evidence type="ECO:0000256" key="1">
    <source>
        <dbReference type="SAM" id="Phobius"/>
    </source>
</evidence>